<keyword evidence="3" id="KW-1185">Reference proteome</keyword>
<comment type="caution">
    <text evidence="2">The sequence shown here is derived from an EMBL/GenBank/DDBJ whole genome shotgun (WGS) entry which is preliminary data.</text>
</comment>
<dbReference type="RefSeq" id="WP_336349220.1">
    <property type="nucleotide sequence ID" value="NZ_JAZAQL010000001.1"/>
</dbReference>
<dbReference type="AlphaFoldDB" id="A0ABD5V9J8"/>
<organism evidence="2 3">
    <name type="scientific">Halorubellus litoreus</name>
    <dbReference type="NCBI Taxonomy" id="755308"/>
    <lineage>
        <taxon>Archaea</taxon>
        <taxon>Methanobacteriati</taxon>
        <taxon>Methanobacteriota</taxon>
        <taxon>Stenosarchaea group</taxon>
        <taxon>Halobacteria</taxon>
        <taxon>Halobacteriales</taxon>
        <taxon>Halorubellaceae</taxon>
        <taxon>Halorubellus</taxon>
    </lineage>
</organism>
<accession>A0ABD5V9J8</accession>
<dbReference type="Proteomes" id="UP001596395">
    <property type="component" value="Unassembled WGS sequence"/>
</dbReference>
<protein>
    <submittedName>
        <fullName evidence="2">Uncharacterized protein</fullName>
    </submittedName>
</protein>
<evidence type="ECO:0000256" key="1">
    <source>
        <dbReference type="SAM" id="MobiDB-lite"/>
    </source>
</evidence>
<name>A0ABD5V9J8_9EURY</name>
<evidence type="ECO:0000313" key="2">
    <source>
        <dbReference type="EMBL" id="MFC6952229.1"/>
    </source>
</evidence>
<gene>
    <name evidence="2" type="ORF">ACFQGB_05085</name>
</gene>
<dbReference type="EMBL" id="JBHSXN010000001">
    <property type="protein sequence ID" value="MFC6952229.1"/>
    <property type="molecule type" value="Genomic_DNA"/>
</dbReference>
<evidence type="ECO:0000313" key="3">
    <source>
        <dbReference type="Proteomes" id="UP001596395"/>
    </source>
</evidence>
<reference evidence="2 3" key="1">
    <citation type="journal article" date="2019" name="Int. J. Syst. Evol. Microbiol.">
        <title>The Global Catalogue of Microorganisms (GCM) 10K type strain sequencing project: providing services to taxonomists for standard genome sequencing and annotation.</title>
        <authorList>
            <consortium name="The Broad Institute Genomics Platform"/>
            <consortium name="The Broad Institute Genome Sequencing Center for Infectious Disease"/>
            <person name="Wu L."/>
            <person name="Ma J."/>
        </authorList>
    </citation>
    <scope>NUCLEOTIDE SEQUENCE [LARGE SCALE GENOMIC DNA]</scope>
    <source>
        <strain evidence="2 3">GX26</strain>
    </source>
</reference>
<feature type="region of interest" description="Disordered" evidence="1">
    <location>
        <begin position="20"/>
        <end position="41"/>
    </location>
</feature>
<sequence length="85" mass="8438">MQGGLSSGQQTGAVSVTAYPGAASTSSTTAPSTQQAAPPAADAGAMRQVVVTVRGMEVTLADVVMLALALQALAEVAELYVEVTD</sequence>
<proteinExistence type="predicted"/>